<dbReference type="EMBL" id="VDGH01000009">
    <property type="protein sequence ID" value="TQR11338.1"/>
    <property type="molecule type" value="Genomic_DNA"/>
</dbReference>
<evidence type="ECO:0000313" key="1">
    <source>
        <dbReference type="EMBL" id="TQR11338.1"/>
    </source>
</evidence>
<name>A0A544T1L9_9BACI</name>
<dbReference type="Proteomes" id="UP000317316">
    <property type="component" value="Unassembled WGS sequence"/>
</dbReference>
<reference evidence="1 2" key="1">
    <citation type="submission" date="2019-05" db="EMBL/GenBank/DDBJ databases">
        <title>Psychrobacillus vulpis sp. nov., a new species isolated from feces of a red fox that inhabits in The Tablas de Daimiel Natural Park, Albacete, Spain.</title>
        <authorList>
            <person name="Rodriguez M."/>
            <person name="Reina J.C."/>
            <person name="Bejar V."/>
            <person name="Llamas I."/>
        </authorList>
    </citation>
    <scope>NUCLEOTIDE SEQUENCE [LARGE SCALE GENOMIC DNA]</scope>
    <source>
        <strain evidence="1 2">NEAU-3TGS17</strain>
    </source>
</reference>
<dbReference type="OrthoDB" id="2602945at2"/>
<dbReference type="RefSeq" id="WP_142539784.1">
    <property type="nucleotide sequence ID" value="NZ_BMIE01000007.1"/>
</dbReference>
<organism evidence="1 2">
    <name type="scientific">Psychrobacillus lasiicapitis</name>
    <dbReference type="NCBI Taxonomy" id="1636719"/>
    <lineage>
        <taxon>Bacteria</taxon>
        <taxon>Bacillati</taxon>
        <taxon>Bacillota</taxon>
        <taxon>Bacilli</taxon>
        <taxon>Bacillales</taxon>
        <taxon>Bacillaceae</taxon>
        <taxon>Psychrobacillus</taxon>
    </lineage>
</organism>
<proteinExistence type="predicted"/>
<gene>
    <name evidence="1" type="ORF">FG382_15425</name>
</gene>
<sequence length="146" mass="17211">MIENFQYEKEIFGGLPHNIIQFSFSFQDNTFKGHYKDGEINWFHPKPERLVEDVLPHEIEEAVLKKIEQELGIFIMMDNFQIERIFEGLPHEVIQFSFNMNDSIYKGHFKDGEISWFHPKPGHLKEEILSDEVEAAVLKKLGPYIS</sequence>
<accession>A0A544T1L9</accession>
<dbReference type="AlphaFoldDB" id="A0A544T1L9"/>
<keyword evidence="2" id="KW-1185">Reference proteome</keyword>
<protein>
    <submittedName>
        <fullName evidence="1">Uncharacterized protein</fullName>
    </submittedName>
</protein>
<comment type="caution">
    <text evidence="1">The sequence shown here is derived from an EMBL/GenBank/DDBJ whole genome shotgun (WGS) entry which is preliminary data.</text>
</comment>
<evidence type="ECO:0000313" key="2">
    <source>
        <dbReference type="Proteomes" id="UP000317316"/>
    </source>
</evidence>